<evidence type="ECO:0000313" key="4">
    <source>
        <dbReference type="EMBL" id="MBE5023591.1"/>
    </source>
</evidence>
<dbReference type="InterPro" id="IPR000045">
    <property type="entry name" value="Prepilin_IV_endopep_pep"/>
</dbReference>
<feature type="transmembrane region" description="Helical" evidence="2">
    <location>
        <begin position="6"/>
        <end position="25"/>
    </location>
</feature>
<feature type="transmembrane region" description="Helical" evidence="2">
    <location>
        <begin position="104"/>
        <end position="130"/>
    </location>
</feature>
<feature type="domain" description="Prepilin type IV endopeptidase peptidase" evidence="3">
    <location>
        <begin position="15"/>
        <end position="126"/>
    </location>
</feature>
<dbReference type="EMBL" id="JADCJZ010000001">
    <property type="protein sequence ID" value="MBE5023591.1"/>
    <property type="molecule type" value="Genomic_DNA"/>
</dbReference>
<keyword evidence="2" id="KW-1133">Transmembrane helix</keyword>
<comment type="caution">
    <text evidence="4">The sequence shown here is derived from an EMBL/GenBank/DDBJ whole genome shotgun (WGS) entry which is preliminary data.</text>
</comment>
<dbReference type="Proteomes" id="UP001194273">
    <property type="component" value="Unassembled WGS sequence"/>
</dbReference>
<evidence type="ECO:0000256" key="2">
    <source>
        <dbReference type="SAM" id="Phobius"/>
    </source>
</evidence>
<feature type="transmembrane region" description="Helical" evidence="2">
    <location>
        <begin position="63"/>
        <end position="83"/>
    </location>
</feature>
<gene>
    <name evidence="4" type="ORF">INF26_01815</name>
</gene>
<dbReference type="InterPro" id="IPR050882">
    <property type="entry name" value="Prepilin_peptidase/N-MTase"/>
</dbReference>
<sequence>MDRLVATTDFVCLAALVAALVVAAVSDLRTRIVPNGCAATVAAAGILRALVRATAGGAGAGALVSSLLGVVVVFAVMLCAALVSSRGGRGRGVGGGDVKLLAAVGAWTGPVLGLATVGLSCLVGVAGWFAYRVAVALRDADRPVRPGIPLAPSIAVVSVFIVLVGVL</sequence>
<evidence type="ECO:0000256" key="1">
    <source>
        <dbReference type="ARBA" id="ARBA00005801"/>
    </source>
</evidence>
<keyword evidence="2" id="KW-0472">Membrane</keyword>
<dbReference type="Gene3D" id="1.20.120.1220">
    <property type="match status" value="1"/>
</dbReference>
<accession>A0ABR9QR98</accession>
<keyword evidence="2" id="KW-0812">Transmembrane</keyword>
<name>A0ABR9QR98_9ACTN</name>
<proteinExistence type="inferred from homology"/>
<reference evidence="4 5" key="1">
    <citation type="submission" date="2020-10" db="EMBL/GenBank/DDBJ databases">
        <title>ChiBAC.</title>
        <authorList>
            <person name="Zenner C."/>
            <person name="Hitch T.C.A."/>
            <person name="Clavel T."/>
        </authorList>
    </citation>
    <scope>NUCLEOTIDE SEQUENCE [LARGE SCALE GENOMIC DNA]</scope>
    <source>
        <strain evidence="4 5">DSM 107455</strain>
    </source>
</reference>
<keyword evidence="5" id="KW-1185">Reference proteome</keyword>
<feature type="transmembrane region" description="Helical" evidence="2">
    <location>
        <begin position="150"/>
        <end position="166"/>
    </location>
</feature>
<organism evidence="4 5">
    <name type="scientific">Thermophilibacter gallinarum</name>
    <dbReference type="NCBI Taxonomy" id="2779357"/>
    <lineage>
        <taxon>Bacteria</taxon>
        <taxon>Bacillati</taxon>
        <taxon>Actinomycetota</taxon>
        <taxon>Coriobacteriia</taxon>
        <taxon>Coriobacteriales</taxon>
        <taxon>Atopobiaceae</taxon>
        <taxon>Thermophilibacter</taxon>
    </lineage>
</organism>
<protein>
    <submittedName>
        <fullName evidence="4">Prepilin peptidase</fullName>
    </submittedName>
</protein>
<dbReference type="RefSeq" id="WP_193529022.1">
    <property type="nucleotide sequence ID" value="NZ_JADCJZ010000001.1"/>
</dbReference>
<dbReference type="Pfam" id="PF01478">
    <property type="entry name" value="Peptidase_A24"/>
    <property type="match status" value="1"/>
</dbReference>
<dbReference type="PANTHER" id="PTHR30487">
    <property type="entry name" value="TYPE 4 PREPILIN-LIKE PROTEINS LEADER PEPTIDE-PROCESSING ENZYME"/>
    <property type="match status" value="1"/>
</dbReference>
<dbReference type="PANTHER" id="PTHR30487:SF0">
    <property type="entry name" value="PREPILIN LEADER PEPTIDASE_N-METHYLTRANSFERASE-RELATED"/>
    <property type="match status" value="1"/>
</dbReference>
<comment type="similarity">
    <text evidence="1">Belongs to the peptidase A24 family.</text>
</comment>
<evidence type="ECO:0000313" key="5">
    <source>
        <dbReference type="Proteomes" id="UP001194273"/>
    </source>
</evidence>
<evidence type="ECO:0000259" key="3">
    <source>
        <dbReference type="Pfam" id="PF01478"/>
    </source>
</evidence>